<comment type="caution">
    <text evidence="2">The sequence shown here is derived from an EMBL/GenBank/DDBJ whole genome shotgun (WGS) entry which is preliminary data.</text>
</comment>
<feature type="region of interest" description="Disordered" evidence="1">
    <location>
        <begin position="1"/>
        <end position="37"/>
    </location>
</feature>
<keyword evidence="3" id="KW-1185">Reference proteome</keyword>
<accession>A0A9P4I317</accession>
<evidence type="ECO:0000256" key="1">
    <source>
        <dbReference type="SAM" id="MobiDB-lite"/>
    </source>
</evidence>
<feature type="compositionally biased region" description="Acidic residues" evidence="1">
    <location>
        <begin position="724"/>
        <end position="737"/>
    </location>
</feature>
<feature type="compositionally biased region" description="Pro residues" evidence="1">
    <location>
        <begin position="536"/>
        <end position="563"/>
    </location>
</feature>
<evidence type="ECO:0000313" key="3">
    <source>
        <dbReference type="Proteomes" id="UP000799776"/>
    </source>
</evidence>
<feature type="compositionally biased region" description="Basic and acidic residues" evidence="1">
    <location>
        <begin position="594"/>
        <end position="610"/>
    </location>
</feature>
<organism evidence="2 3">
    <name type="scientific">Saccharata proteae CBS 121410</name>
    <dbReference type="NCBI Taxonomy" id="1314787"/>
    <lineage>
        <taxon>Eukaryota</taxon>
        <taxon>Fungi</taxon>
        <taxon>Dikarya</taxon>
        <taxon>Ascomycota</taxon>
        <taxon>Pezizomycotina</taxon>
        <taxon>Dothideomycetes</taxon>
        <taxon>Dothideomycetes incertae sedis</taxon>
        <taxon>Botryosphaeriales</taxon>
        <taxon>Saccharataceae</taxon>
        <taxon>Saccharata</taxon>
    </lineage>
</organism>
<feature type="compositionally biased region" description="Low complexity" evidence="1">
    <location>
        <begin position="741"/>
        <end position="751"/>
    </location>
</feature>
<evidence type="ECO:0000313" key="2">
    <source>
        <dbReference type="EMBL" id="KAF2092272.1"/>
    </source>
</evidence>
<reference evidence="2" key="1">
    <citation type="journal article" date="2020" name="Stud. Mycol.">
        <title>101 Dothideomycetes genomes: a test case for predicting lifestyles and emergence of pathogens.</title>
        <authorList>
            <person name="Haridas S."/>
            <person name="Albert R."/>
            <person name="Binder M."/>
            <person name="Bloem J."/>
            <person name="Labutti K."/>
            <person name="Salamov A."/>
            <person name="Andreopoulos B."/>
            <person name="Baker S."/>
            <person name="Barry K."/>
            <person name="Bills G."/>
            <person name="Bluhm B."/>
            <person name="Cannon C."/>
            <person name="Castanera R."/>
            <person name="Culley D."/>
            <person name="Daum C."/>
            <person name="Ezra D."/>
            <person name="Gonzalez J."/>
            <person name="Henrissat B."/>
            <person name="Kuo A."/>
            <person name="Liang C."/>
            <person name="Lipzen A."/>
            <person name="Lutzoni F."/>
            <person name="Magnuson J."/>
            <person name="Mondo S."/>
            <person name="Nolan M."/>
            <person name="Ohm R."/>
            <person name="Pangilinan J."/>
            <person name="Park H.-J."/>
            <person name="Ramirez L."/>
            <person name="Alfaro M."/>
            <person name="Sun H."/>
            <person name="Tritt A."/>
            <person name="Yoshinaga Y."/>
            <person name="Zwiers L.-H."/>
            <person name="Turgeon B."/>
            <person name="Goodwin S."/>
            <person name="Spatafora J."/>
            <person name="Crous P."/>
            <person name="Grigoriev I."/>
        </authorList>
    </citation>
    <scope>NUCLEOTIDE SEQUENCE</scope>
    <source>
        <strain evidence="2">CBS 121410</strain>
    </source>
</reference>
<feature type="compositionally biased region" description="Low complexity" evidence="1">
    <location>
        <begin position="278"/>
        <end position="289"/>
    </location>
</feature>
<feature type="compositionally biased region" description="Polar residues" evidence="1">
    <location>
        <begin position="256"/>
        <end position="266"/>
    </location>
</feature>
<proteinExistence type="predicted"/>
<protein>
    <submittedName>
        <fullName evidence="2">Uncharacterized protein</fullName>
    </submittedName>
</protein>
<dbReference type="Proteomes" id="UP000799776">
    <property type="component" value="Unassembled WGS sequence"/>
</dbReference>
<dbReference type="EMBL" id="ML978711">
    <property type="protein sequence ID" value="KAF2092272.1"/>
    <property type="molecule type" value="Genomic_DNA"/>
</dbReference>
<feature type="compositionally biased region" description="Polar residues" evidence="1">
    <location>
        <begin position="119"/>
        <end position="141"/>
    </location>
</feature>
<dbReference type="AlphaFoldDB" id="A0A9P4I317"/>
<feature type="compositionally biased region" description="Low complexity" evidence="1">
    <location>
        <begin position="619"/>
        <end position="658"/>
    </location>
</feature>
<feature type="region of interest" description="Disordered" evidence="1">
    <location>
        <begin position="525"/>
        <end position="564"/>
    </location>
</feature>
<gene>
    <name evidence="2" type="ORF">K490DRAFT_53405</name>
</gene>
<name>A0A9P4I317_9PEZI</name>
<feature type="region of interest" description="Disordered" evidence="1">
    <location>
        <begin position="246"/>
        <end position="297"/>
    </location>
</feature>
<sequence length="789" mass="85252">MPQQARRATMDTPRARTGLERPQTALPPPQPGSSRVTSDQVAGLAILDFLEEVVRDGTIGYSDHPGLNIARMSITRAFNLQDIPLDFSGAHTARPLRYVYKSNDELRNATREELVKTAAKQQELASAPKVQSSTMPSQRLSTTEKDKPGTPYGVSSPRAYPSQQLVKNLFSSSPRGSRNSLNYPKNQKVLMNTAVKQHKPASKSEAFGSNRFSNFLAETDDDLPDLRTEGPPLSVQQICDKLEREDVKHQAPEANPQKSTKSSSKHIPNIDDDIYDQTPSTSSSTSPDSAGRAVHRSSKSESLFTLYSANRTISSLYKRTPSPPHINSAASHNFLYVPRIPTTVDPLEGPTAAPFYLKYFCSSATQLRDTKKPNTPGPRHLLALYYNENTKNFELNVDGQTLPFPTLSFYDAQINPHVPGTFAVRGPTPKCTKLAIRPDPRFPARGPGPYPKSYDLEFKNFAGMCGFVCQYREVVGKEHALPLQQLNDDAEMDALFVLEAPVEKMGLKSSLRFMDLAEGKDVIVDDTPVPLGPGVKPYPRPPSVGPPSPRPLPQPTDFPPTEFPPTQMKWAVEGTVQARDTSDLAPGPPFTYRVRGELVFDRDEEPREANRTGAETGDSEAIATAATEKAFAAAADAALARESSATRSTTGEGSATAAAEDDHSDAGYNSDDYWYVEGPTRAPSPVSRVATPVTMGPASSSDDDARVAVPAPSPPVAGFAHRDDDDDGAELEDDDDYYSWSGATSGSGVADGSDDGAVGGGALVVGQTRHLGSLGRMTPVGMAGGWVDE</sequence>
<feature type="region of interest" description="Disordered" evidence="1">
    <location>
        <begin position="579"/>
        <end position="759"/>
    </location>
</feature>
<feature type="region of interest" description="Disordered" evidence="1">
    <location>
        <begin position="118"/>
        <end position="161"/>
    </location>
</feature>